<keyword evidence="3" id="KW-0805">Transcription regulation</keyword>
<dbReference type="InterPro" id="IPR036864">
    <property type="entry name" value="Zn2-C6_fun-type_DNA-bd_sf"/>
</dbReference>
<evidence type="ECO:0000259" key="7">
    <source>
        <dbReference type="PROSITE" id="PS50048"/>
    </source>
</evidence>
<keyword evidence="2" id="KW-0479">Metal-binding</keyword>
<feature type="non-terminal residue" evidence="8">
    <location>
        <position position="912"/>
    </location>
</feature>
<dbReference type="Gene3D" id="4.10.240.10">
    <property type="entry name" value="Zn(2)-C6 fungal-type DNA-binding domain"/>
    <property type="match status" value="1"/>
</dbReference>
<evidence type="ECO:0000256" key="1">
    <source>
        <dbReference type="ARBA" id="ARBA00004123"/>
    </source>
</evidence>
<evidence type="ECO:0000313" key="8">
    <source>
        <dbReference type="EMBL" id="GAT48281.1"/>
    </source>
</evidence>
<feature type="region of interest" description="Disordered" evidence="6">
    <location>
        <begin position="79"/>
        <end position="106"/>
    </location>
</feature>
<accession>A0ABQ0LEK1</accession>
<feature type="domain" description="Zn(2)-C6 fungal-type" evidence="7">
    <location>
        <begin position="201"/>
        <end position="231"/>
    </location>
</feature>
<keyword evidence="9" id="KW-1185">Reference proteome</keyword>
<proteinExistence type="predicted"/>
<evidence type="ECO:0000256" key="5">
    <source>
        <dbReference type="ARBA" id="ARBA00023242"/>
    </source>
</evidence>
<reference evidence="8" key="1">
    <citation type="submission" date="2014-09" db="EMBL/GenBank/DDBJ databases">
        <title>Genome sequence of the luminous mushroom Mycena chlorophos for searching fungal bioluminescence genes.</title>
        <authorList>
            <person name="Tanaka Y."/>
            <person name="Kasuga D."/>
            <person name="Oba Y."/>
            <person name="Hase S."/>
            <person name="Sato K."/>
            <person name="Oba Y."/>
            <person name="Sakakibara Y."/>
        </authorList>
    </citation>
    <scope>NUCLEOTIDE SEQUENCE</scope>
</reference>
<name>A0ABQ0LEK1_MYCCL</name>
<feature type="compositionally biased region" description="Basic and acidic residues" evidence="6">
    <location>
        <begin position="258"/>
        <end position="276"/>
    </location>
</feature>
<dbReference type="PROSITE" id="PS00463">
    <property type="entry name" value="ZN2_CY6_FUNGAL_1"/>
    <property type="match status" value="1"/>
</dbReference>
<feature type="region of interest" description="Disordered" evidence="6">
    <location>
        <begin position="380"/>
        <end position="410"/>
    </location>
</feature>
<organism evidence="8 9">
    <name type="scientific">Mycena chlorophos</name>
    <name type="common">Agaric fungus</name>
    <name type="synonym">Agaricus chlorophos</name>
    <dbReference type="NCBI Taxonomy" id="658473"/>
    <lineage>
        <taxon>Eukaryota</taxon>
        <taxon>Fungi</taxon>
        <taxon>Dikarya</taxon>
        <taxon>Basidiomycota</taxon>
        <taxon>Agaricomycotina</taxon>
        <taxon>Agaricomycetes</taxon>
        <taxon>Agaricomycetidae</taxon>
        <taxon>Agaricales</taxon>
        <taxon>Marasmiineae</taxon>
        <taxon>Mycenaceae</taxon>
        <taxon>Mycena</taxon>
    </lineage>
</organism>
<keyword evidence="4" id="KW-0804">Transcription</keyword>
<evidence type="ECO:0000256" key="4">
    <source>
        <dbReference type="ARBA" id="ARBA00023163"/>
    </source>
</evidence>
<dbReference type="Proteomes" id="UP000815677">
    <property type="component" value="Unassembled WGS sequence"/>
</dbReference>
<dbReference type="SUPFAM" id="SSF57701">
    <property type="entry name" value="Zn2/Cys6 DNA-binding domain"/>
    <property type="match status" value="1"/>
</dbReference>
<sequence>MRRSSGMLPLRGPAFGDAYPPTGYSSDNSDLESASVSSNLFGPSDGGGSSRWHRYQPSGHASQFVKELYPFSESDLQNPYALRRSDQPYGRLSSPTSATTSGSDYEEYGVDHHPFALRSDDYLPTNPRLAMGLPGPGLAPPRDPHAQYGTLPVPGYLAYDPRGFALQDGSSSVGAPRSAFPLGGPTSDSHKLSPSVPVVIACRPCRGRKIKCDSSRPQCSNCVRRHTECIYDAAPKRRGPDKNPGTRQRSCKTRKRSSKDDDKSKLEGDRDSKDSDPDGPPPAKRQRKGSTGPQPSPPVVESGEAVRLKVEPGIEKVVWDAKDEKSRPVTKRKRRLSTSSAAAASLPKEDLENSPSRTEPPAPGPPVLRITTDFLAMPHPSSPLGRAVPHPSSPLSLGPRSAALSPTTPTTRNTTWWTGFLQNYPLNDIAADLTFVFNDAGHWLSFLNLSSLLRCLWSSEDRHSIPPAFVFSCLALAELMRSSELERGATGRARAARLRENAQTALETALAQDEVGYRLAEAAFVLVLYELSAHPLYHPERVSMALQQLDSLLQRLDLFRIDLQNPEAARWMPNCAPVVHVPRSPMSSASPPTHLSSVFGNSHERERRTCRCSALPGASAPDTTLFCSTPPRWDPSWTDMQTRAEECRRLVWSSLGVASAFIAQCAALNVKAPTLRMADCSNYALLFPAATTGRATTLARISPGGYLDRSEAPQLHMQTESVVSLYCRSLLLWNFAFRLAEAAKNGGPSAIDPESDAVHEAWSEAQVVEDALEVHTCNYETGISYLVREFVHNTRLCVTLILRGLNGVARDPGRMPGLIFNRKQMVEWLEHQTPVVHRAKFALYQATRRGSLQVHPQQHPFTRRPYQVAWFLNQFAMCMRMWQADNTLAEAVALGKDLLGIMGVLNIWWPCD</sequence>
<feature type="region of interest" description="Disordered" evidence="6">
    <location>
        <begin position="230"/>
        <end position="307"/>
    </location>
</feature>
<feature type="region of interest" description="Disordered" evidence="6">
    <location>
        <begin position="168"/>
        <end position="195"/>
    </location>
</feature>
<gene>
    <name evidence="8" type="ORF">MCHLO_05702</name>
</gene>
<protein>
    <recommendedName>
        <fullName evidence="7">Zn(2)-C6 fungal-type domain-containing protein</fullName>
    </recommendedName>
</protein>
<feature type="region of interest" description="Disordered" evidence="6">
    <location>
        <begin position="1"/>
        <end position="56"/>
    </location>
</feature>
<comment type="subcellular location">
    <subcellularLocation>
        <location evidence="1">Nucleus</location>
    </subcellularLocation>
</comment>
<dbReference type="EMBL" id="DF844414">
    <property type="protein sequence ID" value="GAT48281.1"/>
    <property type="molecule type" value="Genomic_DNA"/>
</dbReference>
<evidence type="ECO:0000256" key="3">
    <source>
        <dbReference type="ARBA" id="ARBA00023015"/>
    </source>
</evidence>
<dbReference type="SMART" id="SM00066">
    <property type="entry name" value="GAL4"/>
    <property type="match status" value="1"/>
</dbReference>
<feature type="compositionally biased region" description="Low complexity" evidence="6">
    <location>
        <begin position="337"/>
        <end position="346"/>
    </location>
</feature>
<evidence type="ECO:0000256" key="2">
    <source>
        <dbReference type="ARBA" id="ARBA00022723"/>
    </source>
</evidence>
<feature type="compositionally biased region" description="Basic and acidic residues" evidence="6">
    <location>
        <begin position="230"/>
        <end position="241"/>
    </location>
</feature>
<dbReference type="CDD" id="cd00067">
    <property type="entry name" value="GAL4"/>
    <property type="match status" value="1"/>
</dbReference>
<dbReference type="InterPro" id="IPR050815">
    <property type="entry name" value="TF_fung"/>
</dbReference>
<feature type="compositionally biased region" description="Polar residues" evidence="6">
    <location>
        <begin position="93"/>
        <end position="103"/>
    </location>
</feature>
<dbReference type="PANTHER" id="PTHR47338:SF5">
    <property type="entry name" value="ZN(II)2CYS6 TRANSCRIPTION FACTOR (EUROFUNG)"/>
    <property type="match status" value="1"/>
</dbReference>
<dbReference type="PROSITE" id="PS50048">
    <property type="entry name" value="ZN2_CY6_FUNGAL_2"/>
    <property type="match status" value="1"/>
</dbReference>
<evidence type="ECO:0000256" key="6">
    <source>
        <dbReference type="SAM" id="MobiDB-lite"/>
    </source>
</evidence>
<dbReference type="Pfam" id="PF00172">
    <property type="entry name" value="Zn_clus"/>
    <property type="match status" value="1"/>
</dbReference>
<dbReference type="PANTHER" id="PTHR47338">
    <property type="entry name" value="ZN(II)2CYS6 TRANSCRIPTION FACTOR (EUROFUNG)-RELATED"/>
    <property type="match status" value="1"/>
</dbReference>
<feature type="compositionally biased region" description="Polar residues" evidence="6">
    <location>
        <begin position="23"/>
        <end position="41"/>
    </location>
</feature>
<evidence type="ECO:0000313" key="9">
    <source>
        <dbReference type="Proteomes" id="UP000815677"/>
    </source>
</evidence>
<keyword evidence="5" id="KW-0539">Nucleus</keyword>
<feature type="region of interest" description="Disordered" evidence="6">
    <location>
        <begin position="321"/>
        <end position="366"/>
    </location>
</feature>
<dbReference type="InterPro" id="IPR001138">
    <property type="entry name" value="Zn2Cys6_DnaBD"/>
</dbReference>